<feature type="domain" description="TonB C-terminal" evidence="2">
    <location>
        <begin position="63"/>
        <end position="130"/>
    </location>
</feature>
<evidence type="ECO:0000259" key="2">
    <source>
        <dbReference type="Pfam" id="PF03544"/>
    </source>
</evidence>
<dbReference type="STRING" id="266749.SAMN05421876_10579"/>
<accession>A0A0C1D662</accession>
<dbReference type="GO" id="GO:0055085">
    <property type="term" value="P:transmembrane transport"/>
    <property type="evidence" value="ECO:0007669"/>
    <property type="project" value="InterPro"/>
</dbReference>
<dbReference type="Proteomes" id="UP000031473">
    <property type="component" value="Unassembled WGS sequence"/>
</dbReference>
<dbReference type="OrthoDB" id="1268504at2"/>
<dbReference type="SUPFAM" id="SSF74653">
    <property type="entry name" value="TolA/TonB C-terminal domain"/>
    <property type="match status" value="1"/>
</dbReference>
<sequence>MIRKLLYLFLIISAFASGQTESKKEQPKMIYTEKAKFPGGEEAFRAEFHKMVNGYIDLRQYAVNGTFYFTFNIDVNGKIKNLNIVPKVKNSDMFIEDMMFAMKKIKTKWKPALQNDQPVESRYVLSVNFTTDHFDHGD</sequence>
<feature type="signal peptide" evidence="1">
    <location>
        <begin position="1"/>
        <end position="16"/>
    </location>
</feature>
<dbReference type="RefSeq" id="WP_039350827.1">
    <property type="nucleotide sequence ID" value="NZ_FOLA01000005.1"/>
</dbReference>
<comment type="caution">
    <text evidence="3">The sequence shown here is derived from an EMBL/GenBank/DDBJ whole genome shotgun (WGS) entry which is preliminary data.</text>
</comment>
<feature type="chain" id="PRO_5002129751" description="TonB C-terminal domain-containing protein" evidence="1">
    <location>
        <begin position="17"/>
        <end position="138"/>
    </location>
</feature>
<proteinExistence type="predicted"/>
<keyword evidence="1" id="KW-0732">Signal</keyword>
<reference evidence="3 4" key="1">
    <citation type="submission" date="2014-10" db="EMBL/GenBank/DDBJ databases">
        <title>Kaistella jeonii genome.</title>
        <authorList>
            <person name="Clayton J.T."/>
            <person name="Newman J.D."/>
        </authorList>
    </citation>
    <scope>NUCLEOTIDE SEQUENCE [LARGE SCALE GENOMIC DNA]</scope>
    <source>
        <strain evidence="3 4">DSM 17048</strain>
    </source>
</reference>
<dbReference type="InterPro" id="IPR037682">
    <property type="entry name" value="TonB_C"/>
</dbReference>
<dbReference type="Pfam" id="PF03544">
    <property type="entry name" value="TonB_C"/>
    <property type="match status" value="1"/>
</dbReference>
<evidence type="ECO:0000313" key="4">
    <source>
        <dbReference type="Proteomes" id="UP000031473"/>
    </source>
</evidence>
<keyword evidence="4" id="KW-1185">Reference proteome</keyword>
<protein>
    <recommendedName>
        <fullName evidence="2">TonB C-terminal domain-containing protein</fullName>
    </recommendedName>
</protein>
<dbReference type="EMBL" id="JSYL01000003">
    <property type="protein sequence ID" value="KIA89300.1"/>
    <property type="molecule type" value="Genomic_DNA"/>
</dbReference>
<dbReference type="AlphaFoldDB" id="A0A0C1D662"/>
<dbReference type="Gene3D" id="3.30.1150.10">
    <property type="match status" value="1"/>
</dbReference>
<evidence type="ECO:0000313" key="3">
    <source>
        <dbReference type="EMBL" id="KIA89300.1"/>
    </source>
</evidence>
<organism evidence="3 4">
    <name type="scientific">Kaistella jeonii</name>
    <dbReference type="NCBI Taxonomy" id="266749"/>
    <lineage>
        <taxon>Bacteria</taxon>
        <taxon>Pseudomonadati</taxon>
        <taxon>Bacteroidota</taxon>
        <taxon>Flavobacteriia</taxon>
        <taxon>Flavobacteriales</taxon>
        <taxon>Weeksellaceae</taxon>
        <taxon>Chryseobacterium group</taxon>
        <taxon>Kaistella</taxon>
    </lineage>
</organism>
<name>A0A0C1D662_9FLAO</name>
<gene>
    <name evidence="3" type="ORF">OA86_06785</name>
</gene>
<evidence type="ECO:0000256" key="1">
    <source>
        <dbReference type="SAM" id="SignalP"/>
    </source>
</evidence>